<name>A0ABR3ZTJ3_9LECA</name>
<keyword evidence="2" id="KW-0328">Glycosyltransferase</keyword>
<dbReference type="Proteomes" id="UP001590950">
    <property type="component" value="Unassembled WGS sequence"/>
</dbReference>
<comment type="caution">
    <text evidence="8">The sequence shown here is derived from an EMBL/GenBank/DDBJ whole genome shotgun (WGS) entry which is preliminary data.</text>
</comment>
<reference evidence="8 9" key="1">
    <citation type="submission" date="2024-09" db="EMBL/GenBank/DDBJ databases">
        <title>Rethinking Asexuality: The Enigmatic Case of Functional Sexual Genes in Lepraria (Stereocaulaceae).</title>
        <authorList>
            <person name="Doellman M."/>
            <person name="Sun Y."/>
            <person name="Barcenas-Pena A."/>
            <person name="Lumbsch H.T."/>
            <person name="Grewe F."/>
        </authorList>
    </citation>
    <scope>NUCLEOTIDE SEQUENCE [LARGE SCALE GENOMIC DNA]</scope>
    <source>
        <strain evidence="8 9">Mercado 3170</strain>
    </source>
</reference>
<evidence type="ECO:0000256" key="1">
    <source>
        <dbReference type="ARBA" id="ARBA00004141"/>
    </source>
</evidence>
<evidence type="ECO:0000256" key="6">
    <source>
        <dbReference type="ARBA" id="ARBA00023136"/>
    </source>
</evidence>
<accession>A0ABR3ZTJ3</accession>
<dbReference type="InterPro" id="IPR050321">
    <property type="entry name" value="Glycosyltr_2/OpgH_subfam"/>
</dbReference>
<keyword evidence="9" id="KW-1185">Reference proteome</keyword>
<evidence type="ECO:0000256" key="4">
    <source>
        <dbReference type="ARBA" id="ARBA00022692"/>
    </source>
</evidence>
<keyword evidence="3" id="KW-0808">Transferase</keyword>
<comment type="subcellular location">
    <subcellularLocation>
        <location evidence="1">Membrane</location>
        <topology evidence="1">Multi-pass membrane protein</topology>
    </subcellularLocation>
</comment>
<protein>
    <submittedName>
        <fullName evidence="8">Uncharacterized protein</fullName>
    </submittedName>
</protein>
<evidence type="ECO:0000313" key="8">
    <source>
        <dbReference type="EMBL" id="KAL2036809.1"/>
    </source>
</evidence>
<sequence length="207" mass="23278">MHQTFSLEQIKHGPCTMQVMKSTSCILEHLSSSMVRATILVHLLLQSLYLLCGYVASALPSSGPASKYQWRLWALTCTEMLVLFVDIAACFQLLIPILSRTRLQDRPRYRFLGDDLPGVDILILACGEDTVIALDTIAAATALYYPIDCLEHLLSDDGRSPELQLAVKSFNDKQEQKGRRTVNYMSRVPILGDSQLLQSWQSEFWPA</sequence>
<evidence type="ECO:0000256" key="5">
    <source>
        <dbReference type="ARBA" id="ARBA00022989"/>
    </source>
</evidence>
<keyword evidence="4 7" id="KW-0812">Transmembrane</keyword>
<evidence type="ECO:0000256" key="3">
    <source>
        <dbReference type="ARBA" id="ARBA00022679"/>
    </source>
</evidence>
<dbReference type="PANTHER" id="PTHR43867:SF2">
    <property type="entry name" value="CELLULOSE SYNTHASE CATALYTIC SUBUNIT A [UDP-FORMING]"/>
    <property type="match status" value="1"/>
</dbReference>
<evidence type="ECO:0000256" key="7">
    <source>
        <dbReference type="SAM" id="Phobius"/>
    </source>
</evidence>
<keyword evidence="5 7" id="KW-1133">Transmembrane helix</keyword>
<evidence type="ECO:0000313" key="9">
    <source>
        <dbReference type="Proteomes" id="UP001590950"/>
    </source>
</evidence>
<dbReference type="InterPro" id="IPR029044">
    <property type="entry name" value="Nucleotide-diphossugar_trans"/>
</dbReference>
<keyword evidence="6 7" id="KW-0472">Membrane</keyword>
<gene>
    <name evidence="8" type="ORF">N7G274_010467</name>
</gene>
<evidence type="ECO:0000256" key="2">
    <source>
        <dbReference type="ARBA" id="ARBA00022676"/>
    </source>
</evidence>
<proteinExistence type="predicted"/>
<organism evidence="8 9">
    <name type="scientific">Stereocaulon virgatum</name>
    <dbReference type="NCBI Taxonomy" id="373712"/>
    <lineage>
        <taxon>Eukaryota</taxon>
        <taxon>Fungi</taxon>
        <taxon>Dikarya</taxon>
        <taxon>Ascomycota</taxon>
        <taxon>Pezizomycotina</taxon>
        <taxon>Lecanoromycetes</taxon>
        <taxon>OSLEUM clade</taxon>
        <taxon>Lecanoromycetidae</taxon>
        <taxon>Lecanorales</taxon>
        <taxon>Lecanorineae</taxon>
        <taxon>Stereocaulaceae</taxon>
        <taxon>Stereocaulon</taxon>
    </lineage>
</organism>
<dbReference type="PANTHER" id="PTHR43867">
    <property type="entry name" value="CELLULOSE SYNTHASE CATALYTIC SUBUNIT A [UDP-FORMING]"/>
    <property type="match status" value="1"/>
</dbReference>
<dbReference type="EMBL" id="JBEFKJ010000050">
    <property type="protein sequence ID" value="KAL2036809.1"/>
    <property type="molecule type" value="Genomic_DNA"/>
</dbReference>
<feature type="transmembrane region" description="Helical" evidence="7">
    <location>
        <begin position="72"/>
        <end position="98"/>
    </location>
</feature>
<dbReference type="Gene3D" id="3.90.550.10">
    <property type="entry name" value="Spore Coat Polysaccharide Biosynthesis Protein SpsA, Chain A"/>
    <property type="match status" value="1"/>
</dbReference>
<feature type="transmembrane region" description="Helical" evidence="7">
    <location>
        <begin position="39"/>
        <end position="60"/>
    </location>
</feature>